<evidence type="ECO:0000259" key="11">
    <source>
        <dbReference type="PROSITE" id="PS50126"/>
    </source>
</evidence>
<sequence length="705" mass="78184">MEQEKQTFSIDWAGRKLTVEIGQVAKQANGAALVYYGDTVVLSTATASKEPKSVDFFPLTVNYEERLYAVGKIPGGFIKREGRPSEKAILASRLIDRPIRPLFAEGFRNEVQVVSMVMSVDQNCSSEMAAMLGSSLALSISDIPFEGPIAGVIVGRVDGEFVINPTVEQMEKSDIHLTVAGTKDAINMVEAGANEVPEETMLEAIMFGHEEIKRLIAFQEEIVKLVGKEKMEVQLYEIDPELEKQVRSMCEQEMLAAIQVKEKHARDDAIQEIKDRVVAEFEEKEDIEEETIKQVKEILDKIVKEEVRRLITVEKIRPDGRKIDEIRPLSSAVGLLPRTHGSALFTRGQTQALSVCTLGALGDVQILDGLGIEESKRFMHHYNFPPFSVGETGPMRGPGRREIGHGALGERALEPVVPNEKEFPYTIRLVSEVLESNGSTSQASICASTLAMMDAGVPIKAPVAGIAMGLVKSGEHYTVLTDIQGMEDHLGDMDFKVAGTEKGVTALQMDIKIKGLNREILEEALQQARRGRLKILEHMMSTISKPRTHLSMYAPKILSMTINPDKIRDVIGPSGKQINKIIEETGVKIDIEQDGTIFISSVDEEMNNKAKKIIEDIVREVEPGQIYLGTVKRIEKFGAFVEIFNGKDGLVHISELAEERIRKVEDVVSIGDQILVKVINIDEHGRINLSRKAVLRDQKNKNEQA</sequence>
<dbReference type="FunFam" id="3.30.1370.10:FF:000001">
    <property type="entry name" value="Polyribonucleotide nucleotidyltransferase"/>
    <property type="match status" value="1"/>
</dbReference>
<dbReference type="Pfam" id="PF03726">
    <property type="entry name" value="PNPase"/>
    <property type="match status" value="1"/>
</dbReference>
<evidence type="ECO:0000256" key="1">
    <source>
        <dbReference type="ARBA" id="ARBA00004496"/>
    </source>
</evidence>
<dbReference type="PATRIC" id="fig|665952.3.peg.2441"/>
<dbReference type="FunFam" id="3.30.230.70:FF:000001">
    <property type="entry name" value="Polyribonucleotide nucleotidyltransferase"/>
    <property type="match status" value="1"/>
</dbReference>
<keyword evidence="13" id="KW-1185">Reference proteome</keyword>
<feature type="domain" description="S1 motif" evidence="11">
    <location>
        <begin position="624"/>
        <end position="692"/>
    </location>
</feature>
<evidence type="ECO:0000256" key="7">
    <source>
        <dbReference type="ARBA" id="ARBA00022842"/>
    </source>
</evidence>
<keyword evidence="6 9" id="KW-0479">Metal-binding</keyword>
<dbReference type="PIRSF" id="PIRSF005499">
    <property type="entry name" value="PNPase"/>
    <property type="match status" value="1"/>
</dbReference>
<evidence type="ECO:0000256" key="3">
    <source>
        <dbReference type="ARBA" id="ARBA00022490"/>
    </source>
</evidence>
<dbReference type="PROSITE" id="PS50084">
    <property type="entry name" value="KH_TYPE_1"/>
    <property type="match status" value="1"/>
</dbReference>
<dbReference type="FunFam" id="3.30.230.70:FF:000002">
    <property type="entry name" value="Polyribonucleotide nucleotidyltransferase"/>
    <property type="match status" value="1"/>
</dbReference>
<dbReference type="InterPro" id="IPR012340">
    <property type="entry name" value="NA-bd_OB-fold"/>
</dbReference>
<evidence type="ECO:0000313" key="12">
    <source>
        <dbReference type="EMBL" id="EHL76931.1"/>
    </source>
</evidence>
<dbReference type="EC" id="2.7.7.8" evidence="9"/>
<dbReference type="Pfam" id="PF01138">
    <property type="entry name" value="RNase_PH"/>
    <property type="match status" value="2"/>
</dbReference>
<feature type="binding site" evidence="9">
    <location>
        <position position="494"/>
    </location>
    <ligand>
        <name>Mg(2+)</name>
        <dbReference type="ChEBI" id="CHEBI:18420"/>
    </ligand>
</feature>
<dbReference type="GO" id="GO:0000287">
    <property type="term" value="F:magnesium ion binding"/>
    <property type="evidence" value="ECO:0007669"/>
    <property type="project" value="UniProtKB-UniRule"/>
</dbReference>
<dbReference type="GO" id="GO:0006402">
    <property type="term" value="P:mRNA catabolic process"/>
    <property type="evidence" value="ECO:0007669"/>
    <property type="project" value="UniProtKB-UniRule"/>
</dbReference>
<keyword evidence="3 9" id="KW-0963">Cytoplasm</keyword>
<dbReference type="NCBIfam" id="TIGR03591">
    <property type="entry name" value="polynuc_phos"/>
    <property type="match status" value="1"/>
</dbReference>
<dbReference type="Pfam" id="PF00013">
    <property type="entry name" value="KH_1"/>
    <property type="match status" value="1"/>
</dbReference>
<comment type="cofactor">
    <cofactor evidence="9">
        <name>Mg(2+)</name>
        <dbReference type="ChEBI" id="CHEBI:18420"/>
    </cofactor>
</comment>
<comment type="similarity">
    <text evidence="2 9">Belongs to the polyribonucleotide nucleotidyltransferase family.</text>
</comment>
<dbReference type="Gene3D" id="3.30.1370.10">
    <property type="entry name" value="K Homology domain, type 1"/>
    <property type="match status" value="1"/>
</dbReference>
<dbReference type="PANTHER" id="PTHR11252:SF0">
    <property type="entry name" value="POLYRIBONUCLEOTIDE NUCLEOTIDYLTRANSFERASE 1, MITOCHONDRIAL"/>
    <property type="match status" value="1"/>
</dbReference>
<dbReference type="SMART" id="SM00316">
    <property type="entry name" value="S1"/>
    <property type="match status" value="1"/>
</dbReference>
<dbReference type="RefSeq" id="WP_003354633.1">
    <property type="nucleotide sequence ID" value="NZ_JH414757.1"/>
</dbReference>
<dbReference type="HOGENOM" id="CLU_004217_2_2_9"/>
<evidence type="ECO:0000256" key="5">
    <source>
        <dbReference type="ARBA" id="ARBA00022695"/>
    </source>
</evidence>
<evidence type="ECO:0000256" key="6">
    <source>
        <dbReference type="ARBA" id="ARBA00022723"/>
    </source>
</evidence>
<proteinExistence type="inferred from homology"/>
<evidence type="ECO:0000256" key="2">
    <source>
        <dbReference type="ARBA" id="ARBA00007404"/>
    </source>
</evidence>
<evidence type="ECO:0000256" key="9">
    <source>
        <dbReference type="HAMAP-Rule" id="MF_01595"/>
    </source>
</evidence>
<organism evidence="12 13">
    <name type="scientific">Bacillus smithii 7_3_47FAA</name>
    <dbReference type="NCBI Taxonomy" id="665952"/>
    <lineage>
        <taxon>Bacteria</taxon>
        <taxon>Bacillati</taxon>
        <taxon>Bacillota</taxon>
        <taxon>Bacilli</taxon>
        <taxon>Bacillales</taxon>
        <taxon>Bacillaceae</taxon>
        <taxon>Bacillus</taxon>
    </lineage>
</organism>
<evidence type="ECO:0000256" key="4">
    <source>
        <dbReference type="ARBA" id="ARBA00022679"/>
    </source>
</evidence>
<dbReference type="InterPro" id="IPR004087">
    <property type="entry name" value="KH_dom"/>
</dbReference>
<comment type="subcellular location">
    <subcellularLocation>
        <location evidence="1 9">Cytoplasm</location>
    </subcellularLocation>
</comment>
<dbReference type="FunFam" id="2.40.50.140:FF:000023">
    <property type="entry name" value="Polyribonucleotide nucleotidyltransferase"/>
    <property type="match status" value="1"/>
</dbReference>
<evidence type="ECO:0000256" key="10">
    <source>
        <dbReference type="SAM" id="Coils"/>
    </source>
</evidence>
<dbReference type="SUPFAM" id="SSF55666">
    <property type="entry name" value="Ribonuclease PH domain 2-like"/>
    <property type="match status" value="2"/>
</dbReference>
<evidence type="ECO:0000256" key="8">
    <source>
        <dbReference type="ARBA" id="ARBA00022884"/>
    </source>
</evidence>
<keyword evidence="5 9" id="KW-0548">Nucleotidyltransferase</keyword>
<dbReference type="PROSITE" id="PS50126">
    <property type="entry name" value="S1"/>
    <property type="match status" value="1"/>
</dbReference>
<dbReference type="PANTHER" id="PTHR11252">
    <property type="entry name" value="POLYRIBONUCLEOTIDE NUCLEOTIDYLTRANSFERASE"/>
    <property type="match status" value="1"/>
</dbReference>
<dbReference type="Gene3D" id="3.30.230.70">
    <property type="entry name" value="GHMP Kinase, N-terminal domain"/>
    <property type="match status" value="2"/>
</dbReference>
<comment type="caution">
    <text evidence="12">The sequence shown here is derived from an EMBL/GenBank/DDBJ whole genome shotgun (WGS) entry which is preliminary data.</text>
</comment>
<dbReference type="Gene3D" id="2.40.50.140">
    <property type="entry name" value="Nucleic acid-binding proteins"/>
    <property type="match status" value="1"/>
</dbReference>
<dbReference type="SUPFAM" id="SSF54211">
    <property type="entry name" value="Ribosomal protein S5 domain 2-like"/>
    <property type="match status" value="2"/>
</dbReference>
<dbReference type="InterPro" id="IPR001247">
    <property type="entry name" value="ExoRNase_PH_dom1"/>
</dbReference>
<dbReference type="Pfam" id="PF03725">
    <property type="entry name" value="RNase_PH_C"/>
    <property type="match status" value="2"/>
</dbReference>
<protein>
    <recommendedName>
        <fullName evidence="9">Polyribonucleotide nucleotidyltransferase</fullName>
        <ecNumber evidence="9">2.7.7.8</ecNumber>
    </recommendedName>
    <alternativeName>
        <fullName evidence="9">Polynucleotide phosphorylase</fullName>
        <shortName evidence="9">PNPase</shortName>
    </alternativeName>
</protein>
<dbReference type="InterPro" id="IPR015848">
    <property type="entry name" value="PNPase_PH_RNA-bd_bac/org-type"/>
</dbReference>
<accession>G9QMW0</accession>
<dbReference type="InterPro" id="IPR003029">
    <property type="entry name" value="S1_domain"/>
</dbReference>
<dbReference type="CDD" id="cd11363">
    <property type="entry name" value="RNase_PH_PNPase_1"/>
    <property type="match status" value="1"/>
</dbReference>
<dbReference type="GO" id="GO:0005829">
    <property type="term" value="C:cytosol"/>
    <property type="evidence" value="ECO:0007669"/>
    <property type="project" value="TreeGrafter"/>
</dbReference>
<keyword evidence="7 9" id="KW-0460">Magnesium</keyword>
<keyword evidence="10" id="KW-0175">Coiled coil</keyword>
<feature type="coiled-coil region" evidence="10">
    <location>
        <begin position="270"/>
        <end position="298"/>
    </location>
</feature>
<dbReference type="InterPro" id="IPR036612">
    <property type="entry name" value="KH_dom_type_1_sf"/>
</dbReference>
<dbReference type="CDD" id="cd04472">
    <property type="entry name" value="S1_PNPase"/>
    <property type="match status" value="1"/>
</dbReference>
<dbReference type="GO" id="GO:0004654">
    <property type="term" value="F:polyribonucleotide nucleotidyltransferase activity"/>
    <property type="evidence" value="ECO:0007669"/>
    <property type="project" value="UniProtKB-UniRule"/>
</dbReference>
<dbReference type="InterPro" id="IPR036345">
    <property type="entry name" value="ExoRNase_PH_dom2_sf"/>
</dbReference>
<gene>
    <name evidence="9" type="primary">pnp</name>
    <name evidence="12" type="ORF">HMPREF1015_00877</name>
</gene>
<dbReference type="InterPro" id="IPR015847">
    <property type="entry name" value="ExoRNase_PH_dom2"/>
</dbReference>
<keyword evidence="8 9" id="KW-0694">RNA-binding</keyword>
<dbReference type="HAMAP" id="MF_01595">
    <property type="entry name" value="PNPase"/>
    <property type="match status" value="1"/>
</dbReference>
<dbReference type="InterPro" id="IPR012162">
    <property type="entry name" value="PNPase"/>
</dbReference>
<dbReference type="NCBIfam" id="NF008805">
    <property type="entry name" value="PRK11824.1"/>
    <property type="match status" value="1"/>
</dbReference>
<dbReference type="InterPro" id="IPR020568">
    <property type="entry name" value="Ribosomal_Su5_D2-typ_SF"/>
</dbReference>
<dbReference type="Proteomes" id="UP000011747">
    <property type="component" value="Unassembled WGS sequence"/>
</dbReference>
<dbReference type="Pfam" id="PF00575">
    <property type="entry name" value="S1"/>
    <property type="match status" value="1"/>
</dbReference>
<dbReference type="InterPro" id="IPR004088">
    <property type="entry name" value="KH_dom_type_1"/>
</dbReference>
<keyword evidence="4 9" id="KW-0808">Transferase</keyword>
<dbReference type="SUPFAM" id="SSF50249">
    <property type="entry name" value="Nucleic acid-binding proteins"/>
    <property type="match status" value="1"/>
</dbReference>
<comment type="function">
    <text evidence="9">Involved in mRNA degradation. Catalyzes the phosphorolysis of single-stranded polyribonucleotides processively in the 3'- to 5'-direction.</text>
</comment>
<name>G9QMW0_9BACI</name>
<dbReference type="GeneID" id="87581571"/>
<evidence type="ECO:0000313" key="13">
    <source>
        <dbReference type="Proteomes" id="UP000011747"/>
    </source>
</evidence>
<dbReference type="SUPFAM" id="SSF54791">
    <property type="entry name" value="Eukaryotic type KH-domain (KH-domain type I)"/>
    <property type="match status" value="1"/>
</dbReference>
<reference evidence="12 13" key="1">
    <citation type="submission" date="2011-09" db="EMBL/GenBank/DDBJ databases">
        <title>The Genome Sequence of Bacillus smithii 7_3_47FAA.</title>
        <authorList>
            <consortium name="The Broad Institute Genome Sequencing Platform"/>
            <person name="Earl A."/>
            <person name="Ward D."/>
            <person name="Feldgarden M."/>
            <person name="Gevers D."/>
            <person name="Daigneault M."/>
            <person name="Strauss J."/>
            <person name="Allen-Vercoe E."/>
            <person name="Young S.K."/>
            <person name="Zeng Q."/>
            <person name="Gargeya S."/>
            <person name="Fitzgerald M."/>
            <person name="Haas B."/>
            <person name="Abouelleil A."/>
            <person name="Alvarado L."/>
            <person name="Arachchi H.M."/>
            <person name="Berlin A."/>
            <person name="Brown A."/>
            <person name="Chapman S.B."/>
            <person name="Chen Z."/>
            <person name="Dunbar C."/>
            <person name="Freedman E."/>
            <person name="Gearin G."/>
            <person name="Goldberg J."/>
            <person name="Griggs A."/>
            <person name="Gujja S."/>
            <person name="Heiman D."/>
            <person name="Howarth C."/>
            <person name="Larson L."/>
            <person name="Lui A."/>
            <person name="MacDonald P.J.P."/>
            <person name="Montmayeur A."/>
            <person name="Murphy C."/>
            <person name="Neiman D."/>
            <person name="Pearson M."/>
            <person name="Priest M."/>
            <person name="Roberts A."/>
            <person name="Saif S."/>
            <person name="Shea T."/>
            <person name="Shenoy N."/>
            <person name="Sisk P."/>
            <person name="Stolte C."/>
            <person name="Sykes S."/>
            <person name="Wortman J."/>
            <person name="Nusbaum C."/>
            <person name="Birren B."/>
        </authorList>
    </citation>
    <scope>NUCLEOTIDE SEQUENCE [LARGE SCALE GENOMIC DNA]</scope>
    <source>
        <strain evidence="12 13">7_3_47FAA</strain>
    </source>
</reference>
<dbReference type="GO" id="GO:0000175">
    <property type="term" value="F:3'-5'-RNA exonuclease activity"/>
    <property type="evidence" value="ECO:0007669"/>
    <property type="project" value="TreeGrafter"/>
</dbReference>
<dbReference type="InterPro" id="IPR027408">
    <property type="entry name" value="PNPase/RNase_PH_dom_sf"/>
</dbReference>
<dbReference type="EMBL" id="ACWF01000120">
    <property type="protein sequence ID" value="EHL76931.1"/>
    <property type="molecule type" value="Genomic_DNA"/>
</dbReference>
<dbReference type="CDD" id="cd02393">
    <property type="entry name" value="KH-I_PNPase"/>
    <property type="match status" value="1"/>
</dbReference>
<dbReference type="SMART" id="SM00322">
    <property type="entry name" value="KH"/>
    <property type="match status" value="1"/>
</dbReference>
<dbReference type="GO" id="GO:0006396">
    <property type="term" value="P:RNA processing"/>
    <property type="evidence" value="ECO:0007669"/>
    <property type="project" value="InterPro"/>
</dbReference>
<dbReference type="CDD" id="cd11364">
    <property type="entry name" value="RNase_PH_PNPase_2"/>
    <property type="match status" value="1"/>
</dbReference>
<dbReference type="GO" id="GO:0003723">
    <property type="term" value="F:RNA binding"/>
    <property type="evidence" value="ECO:0007669"/>
    <property type="project" value="UniProtKB-UniRule"/>
</dbReference>
<dbReference type="AlphaFoldDB" id="G9QMW0"/>
<comment type="catalytic activity">
    <reaction evidence="9">
        <text>RNA(n+1) + phosphate = RNA(n) + a ribonucleoside 5'-diphosphate</text>
        <dbReference type="Rhea" id="RHEA:22096"/>
        <dbReference type="Rhea" id="RHEA-COMP:14527"/>
        <dbReference type="Rhea" id="RHEA-COMP:17342"/>
        <dbReference type="ChEBI" id="CHEBI:43474"/>
        <dbReference type="ChEBI" id="CHEBI:57930"/>
        <dbReference type="ChEBI" id="CHEBI:140395"/>
        <dbReference type="EC" id="2.7.7.8"/>
    </reaction>
</comment>
<feature type="binding site" evidence="9">
    <location>
        <position position="488"/>
    </location>
    <ligand>
        <name>Mg(2+)</name>
        <dbReference type="ChEBI" id="CHEBI:18420"/>
    </ligand>
</feature>